<protein>
    <submittedName>
        <fullName evidence="1">Galactose mutarotase-like enzyme</fullName>
    </submittedName>
</protein>
<gene>
    <name evidence="1" type="ORF">J2S01_000987</name>
</gene>
<dbReference type="RefSeq" id="WP_196604106.1">
    <property type="nucleotide sequence ID" value="NZ_CP116940.1"/>
</dbReference>
<dbReference type="InterPro" id="IPR011013">
    <property type="entry name" value="Gal_mutarotase_sf_dom"/>
</dbReference>
<dbReference type="InterPro" id="IPR008183">
    <property type="entry name" value="Aldose_1/G6P_1-epimerase"/>
</dbReference>
<evidence type="ECO:0000313" key="2">
    <source>
        <dbReference type="Proteomes" id="UP001239167"/>
    </source>
</evidence>
<dbReference type="InterPro" id="IPR037481">
    <property type="entry name" value="LacX"/>
</dbReference>
<evidence type="ECO:0000313" key="1">
    <source>
        <dbReference type="EMBL" id="MDQ0203271.1"/>
    </source>
</evidence>
<dbReference type="Pfam" id="PF01263">
    <property type="entry name" value="Aldose_epim"/>
    <property type="match status" value="1"/>
</dbReference>
<dbReference type="EMBL" id="JAUSUE010000005">
    <property type="protein sequence ID" value="MDQ0203271.1"/>
    <property type="molecule type" value="Genomic_DNA"/>
</dbReference>
<dbReference type="Proteomes" id="UP001239167">
    <property type="component" value="Unassembled WGS sequence"/>
</dbReference>
<name>A0ABT9Y608_9FIRM</name>
<proteinExistence type="predicted"/>
<dbReference type="PANTHER" id="PTHR11122">
    <property type="entry name" value="APOSPORY-ASSOCIATED PROTEIN C-RELATED"/>
    <property type="match status" value="1"/>
</dbReference>
<sequence>MLYELHNNFVQIKVKSLGAELSSLVSRQTGREYIWNADPAYWKRSSPILFPFVGRLNCQRYIHKGESYEMGQHGFARDLEFEVSEKDETSISFMLTDNTQIYKEYPFHFKLIQKYSLDGHKVTVSWKVINTDKKIMYFSIGAHPAFVCPSMPGEKLCRLQFDTQGSLFYKKLNKDSLAEHQVHELPLEKNVWSFEKDVFDQDAYIFENYQIEKAAFLDEQGKPYLSMKCHAPVMGIWSPPHKDAPFVCLEPWFGRCDSVDFTGELKDREFGNSLAGGADFSTQYEIEIR</sequence>
<dbReference type="SUPFAM" id="SSF74650">
    <property type="entry name" value="Galactose mutarotase-like"/>
    <property type="match status" value="1"/>
</dbReference>
<dbReference type="PANTHER" id="PTHR11122:SF13">
    <property type="entry name" value="GLUCOSE-6-PHOSPHATE 1-EPIMERASE"/>
    <property type="match status" value="1"/>
</dbReference>
<dbReference type="CDD" id="cd09024">
    <property type="entry name" value="Aldose_epim_lacX"/>
    <property type="match status" value="1"/>
</dbReference>
<comment type="caution">
    <text evidence="1">The sequence shown here is derived from an EMBL/GenBank/DDBJ whole genome shotgun (WGS) entry which is preliminary data.</text>
</comment>
<accession>A0ABT9Y608</accession>
<organism evidence="1 2">
    <name type="scientific">Pectinatus haikarae</name>
    <dbReference type="NCBI Taxonomy" id="349096"/>
    <lineage>
        <taxon>Bacteria</taxon>
        <taxon>Bacillati</taxon>
        <taxon>Bacillota</taxon>
        <taxon>Negativicutes</taxon>
        <taxon>Selenomonadales</taxon>
        <taxon>Selenomonadaceae</taxon>
        <taxon>Pectinatus</taxon>
    </lineage>
</organism>
<keyword evidence="2" id="KW-1185">Reference proteome</keyword>
<dbReference type="Gene3D" id="2.70.98.10">
    <property type="match status" value="1"/>
</dbReference>
<reference evidence="1 2" key="1">
    <citation type="submission" date="2023-07" db="EMBL/GenBank/DDBJ databases">
        <title>Genomic Encyclopedia of Type Strains, Phase IV (KMG-IV): sequencing the most valuable type-strain genomes for metagenomic binning, comparative biology and taxonomic classification.</title>
        <authorList>
            <person name="Goeker M."/>
        </authorList>
    </citation>
    <scope>NUCLEOTIDE SEQUENCE [LARGE SCALE GENOMIC DNA]</scope>
    <source>
        <strain evidence="1 2">DSM 16980</strain>
    </source>
</reference>
<dbReference type="InterPro" id="IPR014718">
    <property type="entry name" value="GH-type_carb-bd"/>
</dbReference>